<dbReference type="Pfam" id="PF26133">
    <property type="entry name" value="DUF8039"/>
    <property type="match status" value="1"/>
</dbReference>
<feature type="compositionally biased region" description="Basic residues" evidence="4">
    <location>
        <begin position="607"/>
        <end position="619"/>
    </location>
</feature>
<evidence type="ECO:0000256" key="3">
    <source>
        <dbReference type="ARBA" id="ARBA00022801"/>
    </source>
</evidence>
<evidence type="ECO:0000256" key="4">
    <source>
        <dbReference type="SAM" id="MobiDB-lite"/>
    </source>
</evidence>
<dbReference type="OrthoDB" id="689727at2759"/>
<dbReference type="PANTHER" id="PTHR33018">
    <property type="entry name" value="OS10G0338966 PROTEIN-RELATED"/>
    <property type="match status" value="1"/>
</dbReference>
<keyword evidence="5" id="KW-0812">Transmembrane</keyword>
<accession>A0A2T7D1Y0</accession>
<reference evidence="7 8" key="1">
    <citation type="submission" date="2018-04" db="EMBL/GenBank/DDBJ databases">
        <title>WGS assembly of Panicum hallii var. hallii HAL2.</title>
        <authorList>
            <person name="Lovell J."/>
            <person name="Jenkins J."/>
            <person name="Lowry D."/>
            <person name="Mamidi S."/>
            <person name="Sreedasyam A."/>
            <person name="Weng X."/>
            <person name="Barry K."/>
            <person name="Bonette J."/>
            <person name="Campitelli B."/>
            <person name="Daum C."/>
            <person name="Gordon S."/>
            <person name="Gould B."/>
            <person name="Lipzen A."/>
            <person name="MacQueen A."/>
            <person name="Palacio-Mejia J."/>
            <person name="Plott C."/>
            <person name="Shakirov E."/>
            <person name="Shu S."/>
            <person name="Yoshinaga Y."/>
            <person name="Zane M."/>
            <person name="Rokhsar D."/>
            <person name="Grimwood J."/>
            <person name="Schmutz J."/>
            <person name="Juenger T."/>
        </authorList>
    </citation>
    <scope>NUCLEOTIDE SEQUENCE [LARGE SCALE GENOMIC DNA]</scope>
    <source>
        <strain evidence="8">cv. HAL2</strain>
    </source>
</reference>
<keyword evidence="2" id="KW-0645">Protease</keyword>
<evidence type="ECO:0000256" key="2">
    <source>
        <dbReference type="ARBA" id="ARBA00022670"/>
    </source>
</evidence>
<evidence type="ECO:0000313" key="7">
    <source>
        <dbReference type="EMBL" id="PUZ49560.1"/>
    </source>
</evidence>
<dbReference type="EMBL" id="CM009755">
    <property type="protein sequence ID" value="PUZ49560.1"/>
    <property type="molecule type" value="Genomic_DNA"/>
</dbReference>
<feature type="compositionally biased region" description="Pro residues" evidence="4">
    <location>
        <begin position="581"/>
        <end position="599"/>
    </location>
</feature>
<feature type="domain" description="Ubiquitin-like protease family profile" evidence="6">
    <location>
        <begin position="708"/>
        <end position="884"/>
    </location>
</feature>
<feature type="transmembrane region" description="Helical" evidence="5">
    <location>
        <begin position="12"/>
        <end position="32"/>
    </location>
</feature>
<evidence type="ECO:0000259" key="6">
    <source>
        <dbReference type="PROSITE" id="PS50600"/>
    </source>
</evidence>
<dbReference type="Pfam" id="PF02902">
    <property type="entry name" value="Peptidase_C48"/>
    <property type="match status" value="1"/>
</dbReference>
<dbReference type="InterPro" id="IPR038765">
    <property type="entry name" value="Papain-like_cys_pep_sf"/>
</dbReference>
<evidence type="ECO:0000256" key="1">
    <source>
        <dbReference type="ARBA" id="ARBA00005234"/>
    </source>
</evidence>
<dbReference type="Gene3D" id="3.40.395.10">
    <property type="entry name" value="Adenoviral Proteinase, Chain A"/>
    <property type="match status" value="1"/>
</dbReference>
<keyword evidence="3" id="KW-0378">Hydrolase</keyword>
<dbReference type="Proteomes" id="UP000244336">
    <property type="component" value="Chromosome 7"/>
</dbReference>
<sequence>MSRPRYGIHAVTLWLYLIRSVYSMVVSVFFSFSCSTMSSGPDSVQQAAGGEDIVQQPTDDRASSGRPARSQSGASTSGAGRKKRSQTRWPSDVKSCGRLNSEAAPEDPSILVRLARVCGLTARQRVPLTLEHFDELSWDDKKRIFENNIQPYVEYPIELHDKATKHAMKIISKAWRSYKNKLLKCWKKKENPFDKYADLTKEAWDELVQKWNTPEFQQSSEYFRGLRARNELDHHLGSAGYAGKQRKWEQEDEMLAERGIENPYESFEGRLAPFMRARSKLTEDGNINFYSTSAEEAAQRALIESSQGSNEGVREFDALTRALGTREQRGRVRGVSSQLTWKEGFPEHKGRYRKQTRDSSSKVDIDEIKKQVKMEMYGELKTDIESQVTVKMFGKLKTIFESQGLSFPDLLGSTMSEERRDSFACTAAGASQSRGTERAIVPTSVEPDTIDGLARPTRCSLLVQLVGDSSFMEVGNGLVYPGMSQLEGVQVRADCAVVKIDYVHEFAKNIKLEVPPDDMTTTLRDAVARRVQWRRAGIHIDPADADSVPTSQPQPQSPAVPPTFSEPCPQLPDTWEALSDPHPPVPTQPQITPPPPVPTEPATAPKKPSKANPMRKKQSRPMATKREISEGKKKVDRIKQPVTRAYTSQNPKYKVGKALLSVTELRAAGQYCVDLHNYYMRNVNQAEEIMVSYEERHFLQLEGSRNIFIVAWSDLFDLFNLDALDLSLIRCFALHMQQETRRRTGKKCGYIDPQMMTVTFMDSDRDSLVRYMVKCMGVHADKEHIVVPYNPGDHWVTLIINVRSKQVFYLDSSIPSDESGAPQIRDYSLVISILDESLDRHLRASEGYKEQRQVAFTHHTAWTCTQQPSGNSCGFYVCHNMLLVAEKPDFMDEDDYFNQTTLGNVQDIRERLAGFLMMEVVNKKGEFHL</sequence>
<keyword evidence="5" id="KW-1133">Transmembrane helix</keyword>
<dbReference type="AlphaFoldDB" id="A0A2T7D1Y0"/>
<dbReference type="InterPro" id="IPR003653">
    <property type="entry name" value="Peptidase_C48_C"/>
</dbReference>
<dbReference type="PROSITE" id="PS51257">
    <property type="entry name" value="PROKAR_LIPOPROTEIN"/>
    <property type="match status" value="1"/>
</dbReference>
<organism evidence="7 8">
    <name type="scientific">Panicum hallii var. hallii</name>
    <dbReference type="NCBI Taxonomy" id="1504633"/>
    <lineage>
        <taxon>Eukaryota</taxon>
        <taxon>Viridiplantae</taxon>
        <taxon>Streptophyta</taxon>
        <taxon>Embryophyta</taxon>
        <taxon>Tracheophyta</taxon>
        <taxon>Spermatophyta</taxon>
        <taxon>Magnoliopsida</taxon>
        <taxon>Liliopsida</taxon>
        <taxon>Poales</taxon>
        <taxon>Poaceae</taxon>
        <taxon>PACMAD clade</taxon>
        <taxon>Panicoideae</taxon>
        <taxon>Panicodae</taxon>
        <taxon>Paniceae</taxon>
        <taxon>Panicinae</taxon>
        <taxon>Panicum</taxon>
        <taxon>Panicum sect. Panicum</taxon>
    </lineage>
</organism>
<gene>
    <name evidence="7" type="ORF">GQ55_7G335300</name>
</gene>
<comment type="similarity">
    <text evidence="1">Belongs to the peptidase C48 family.</text>
</comment>
<evidence type="ECO:0000256" key="5">
    <source>
        <dbReference type="SAM" id="Phobius"/>
    </source>
</evidence>
<dbReference type="GO" id="GO:0008234">
    <property type="term" value="F:cysteine-type peptidase activity"/>
    <property type="evidence" value="ECO:0007669"/>
    <property type="project" value="InterPro"/>
</dbReference>
<feature type="region of interest" description="Disordered" evidence="4">
    <location>
        <begin position="55"/>
        <end position="103"/>
    </location>
</feature>
<keyword evidence="5" id="KW-0472">Membrane</keyword>
<dbReference type="Gramene" id="PUZ49560">
    <property type="protein sequence ID" value="PUZ49560"/>
    <property type="gene ID" value="GQ55_7G335300"/>
</dbReference>
<protein>
    <recommendedName>
        <fullName evidence="6">Ubiquitin-like protease family profile domain-containing protein</fullName>
    </recommendedName>
</protein>
<dbReference type="PANTHER" id="PTHR33018:SF30">
    <property type="entry name" value="OS02G0502850 PROTEIN"/>
    <property type="match status" value="1"/>
</dbReference>
<dbReference type="PROSITE" id="PS50600">
    <property type="entry name" value="ULP_PROTEASE"/>
    <property type="match status" value="1"/>
</dbReference>
<feature type="compositionally biased region" description="Basic and acidic residues" evidence="4">
    <location>
        <begin position="624"/>
        <end position="638"/>
    </location>
</feature>
<feature type="compositionally biased region" description="Polar residues" evidence="4">
    <location>
        <begin position="69"/>
        <end position="78"/>
    </location>
</feature>
<name>A0A2T7D1Y0_9POAL</name>
<evidence type="ECO:0000313" key="8">
    <source>
        <dbReference type="Proteomes" id="UP000244336"/>
    </source>
</evidence>
<dbReference type="STRING" id="1504633.A0A2T7D1Y0"/>
<dbReference type="InterPro" id="IPR058352">
    <property type="entry name" value="DUF8039"/>
</dbReference>
<dbReference type="SUPFAM" id="SSF54001">
    <property type="entry name" value="Cysteine proteinases"/>
    <property type="match status" value="1"/>
</dbReference>
<feature type="region of interest" description="Disordered" evidence="4">
    <location>
        <begin position="542"/>
        <end position="638"/>
    </location>
</feature>
<keyword evidence="8" id="KW-1185">Reference proteome</keyword>
<dbReference type="GO" id="GO:0006508">
    <property type="term" value="P:proteolysis"/>
    <property type="evidence" value="ECO:0007669"/>
    <property type="project" value="UniProtKB-KW"/>
</dbReference>
<proteinExistence type="inferred from homology"/>